<evidence type="ECO:0000256" key="9">
    <source>
        <dbReference type="ARBA" id="ARBA00023237"/>
    </source>
</evidence>
<keyword evidence="9 10" id="KW-0998">Cell outer membrane</keyword>
<keyword evidence="7 10" id="KW-0626">Porin</keyword>
<protein>
    <recommendedName>
        <fullName evidence="10">Porin</fullName>
    </recommendedName>
</protein>
<evidence type="ECO:0000313" key="11">
    <source>
        <dbReference type="EMBL" id="MFC3265958.1"/>
    </source>
</evidence>
<name>A0ABV7LDV7_9HYPH</name>
<keyword evidence="4 10" id="KW-0812">Transmembrane</keyword>
<comment type="domain">
    <text evidence="10">Consists of 16-stranded beta-barrel sheets, with large surface-exposed loops, that form a transmembrane pore at the center of each barrel. The pore is partially ocluded by a peptide loop that folds into the pore lumen.</text>
</comment>
<feature type="chain" id="PRO_5044954872" description="Porin" evidence="10">
    <location>
        <begin position="33"/>
        <end position="533"/>
    </location>
</feature>
<keyword evidence="5 10" id="KW-0732">Signal</keyword>
<reference evidence="12" key="1">
    <citation type="journal article" date="2019" name="Int. J. Syst. Evol. Microbiol.">
        <title>The Global Catalogue of Microorganisms (GCM) 10K type strain sequencing project: providing services to taxonomists for standard genome sequencing and annotation.</title>
        <authorList>
            <consortium name="The Broad Institute Genomics Platform"/>
            <consortium name="The Broad Institute Genome Sequencing Center for Infectious Disease"/>
            <person name="Wu L."/>
            <person name="Ma J."/>
        </authorList>
    </citation>
    <scope>NUCLEOTIDE SEQUENCE [LARGE SCALE GENOMIC DNA]</scope>
    <source>
        <strain evidence="12">CCM 7941</strain>
    </source>
</reference>
<evidence type="ECO:0000256" key="7">
    <source>
        <dbReference type="ARBA" id="ARBA00023114"/>
    </source>
</evidence>
<evidence type="ECO:0000256" key="1">
    <source>
        <dbReference type="ARBA" id="ARBA00009521"/>
    </source>
</evidence>
<evidence type="ECO:0000313" key="12">
    <source>
        <dbReference type="Proteomes" id="UP001595536"/>
    </source>
</evidence>
<keyword evidence="12" id="KW-1185">Reference proteome</keyword>
<sequence length="533" mass="56620">MRAVCNSRRRVPPLRAASFIATALGATAAAQAADLPAGKAAPAEYVRVCATHGAGFFYIPGTDTCIRVGGRVSFAYEFAQYRNLAADRSNFISAGRIQADARTATAWGTLRAFVRFDIASRTGQQHGASGTLRNHGPLGFNATGVDTYNRAYKYVEADKAFIQFAGLTAGRASSFYDFYMTDIELTNFSITSNAPFTNLLAYTVRFGGGFSATVSMEDPTFRRNPLFFGAVGANGVIAPFVGLSGGVASAGLCANGTATGCVFGAPVLTFDSNGRVVGYAYVDVAQRLNAPDVVANLRVDQGWGSAQLSVAAHQVAVGNFTGGAPNGGWARRPAARWGYAVQGGAKLNLPFLAPGDALWLQAAWARGAMSYTGLPAPIGHDSALQAGIGGGGRFNAWKLDGYVEPDAGSIRLTTSWSAAVAFLHYWTPQLRSGFVATYGQPQYPSGARRSGVYGFVSPGGAYSAAFRDFREFVGLANLVWSPVRNLDIGVEALYQRIETRGRVLDNNRGGALTGRTTGHDDNWLTRFRIDRTF</sequence>
<evidence type="ECO:0000256" key="3">
    <source>
        <dbReference type="ARBA" id="ARBA00022452"/>
    </source>
</evidence>
<gene>
    <name evidence="11" type="ORF">ACFOEX_06290</name>
</gene>
<keyword evidence="3 10" id="KW-1134">Transmembrane beta strand</keyword>
<evidence type="ECO:0000256" key="10">
    <source>
        <dbReference type="RuleBase" id="RU364005"/>
    </source>
</evidence>
<dbReference type="InterPro" id="IPR003684">
    <property type="entry name" value="Porin_alphabac"/>
</dbReference>
<comment type="subcellular location">
    <subcellularLocation>
        <location evidence="10">Cell outer membrane</location>
        <topology evidence="10">Multi-pass membrane protein</topology>
    </subcellularLocation>
</comment>
<keyword evidence="8 10" id="KW-0472">Membrane</keyword>
<proteinExistence type="inferred from homology"/>
<dbReference type="Pfam" id="PF02530">
    <property type="entry name" value="Porin_2"/>
    <property type="match status" value="1"/>
</dbReference>
<keyword evidence="6 10" id="KW-0406">Ion transport</keyword>
<evidence type="ECO:0000256" key="5">
    <source>
        <dbReference type="ARBA" id="ARBA00022729"/>
    </source>
</evidence>
<dbReference type="RefSeq" id="WP_376829288.1">
    <property type="nucleotide sequence ID" value="NZ_JBHLWR010000006.1"/>
</dbReference>
<comment type="similarity">
    <text evidence="1 10">Belongs to the alphaproteobacteria porin family.</text>
</comment>
<accession>A0ABV7LDV7</accession>
<evidence type="ECO:0000256" key="6">
    <source>
        <dbReference type="ARBA" id="ARBA00023065"/>
    </source>
</evidence>
<comment type="function">
    <text evidence="10">Forms passive diffusion pores that allow small molecular weight hydrophilic materials across the outer membrane.</text>
</comment>
<evidence type="ECO:0000256" key="4">
    <source>
        <dbReference type="ARBA" id="ARBA00022692"/>
    </source>
</evidence>
<dbReference type="Proteomes" id="UP001595536">
    <property type="component" value="Unassembled WGS sequence"/>
</dbReference>
<evidence type="ECO:0000256" key="2">
    <source>
        <dbReference type="ARBA" id="ARBA00022448"/>
    </source>
</evidence>
<keyword evidence="2 10" id="KW-0813">Transport</keyword>
<evidence type="ECO:0000256" key="8">
    <source>
        <dbReference type="ARBA" id="ARBA00023136"/>
    </source>
</evidence>
<dbReference type="EMBL" id="JBHRUV010000028">
    <property type="protein sequence ID" value="MFC3265958.1"/>
    <property type="molecule type" value="Genomic_DNA"/>
</dbReference>
<feature type="signal peptide" evidence="10">
    <location>
        <begin position="1"/>
        <end position="32"/>
    </location>
</feature>
<organism evidence="11 12">
    <name type="scientific">Camelimonas abortus</name>
    <dbReference type="NCBI Taxonomy" id="1017184"/>
    <lineage>
        <taxon>Bacteria</taxon>
        <taxon>Pseudomonadati</taxon>
        <taxon>Pseudomonadota</taxon>
        <taxon>Alphaproteobacteria</taxon>
        <taxon>Hyphomicrobiales</taxon>
        <taxon>Chelatococcaceae</taxon>
        <taxon>Camelimonas</taxon>
    </lineage>
</organism>
<comment type="caution">
    <text evidence="11">The sequence shown here is derived from an EMBL/GenBank/DDBJ whole genome shotgun (WGS) entry which is preliminary data.</text>
</comment>